<dbReference type="AlphaFoldDB" id="A0A2H3CZQ6"/>
<protein>
    <submittedName>
        <fullName evidence="2">Uncharacterized protein</fullName>
    </submittedName>
</protein>
<name>A0A2H3CZQ6_ARMGA</name>
<organism evidence="2 3">
    <name type="scientific">Armillaria gallica</name>
    <name type="common">Bulbous honey fungus</name>
    <name type="synonym">Armillaria bulbosa</name>
    <dbReference type="NCBI Taxonomy" id="47427"/>
    <lineage>
        <taxon>Eukaryota</taxon>
        <taxon>Fungi</taxon>
        <taxon>Dikarya</taxon>
        <taxon>Basidiomycota</taxon>
        <taxon>Agaricomycotina</taxon>
        <taxon>Agaricomycetes</taxon>
        <taxon>Agaricomycetidae</taxon>
        <taxon>Agaricales</taxon>
        <taxon>Marasmiineae</taxon>
        <taxon>Physalacriaceae</taxon>
        <taxon>Armillaria</taxon>
    </lineage>
</organism>
<keyword evidence="1" id="KW-1133">Transmembrane helix</keyword>
<accession>A0A2H3CZQ6</accession>
<dbReference type="STRING" id="47427.A0A2H3CZQ6"/>
<dbReference type="EMBL" id="KZ293679">
    <property type="protein sequence ID" value="PBK87300.1"/>
    <property type="molecule type" value="Genomic_DNA"/>
</dbReference>
<evidence type="ECO:0000313" key="3">
    <source>
        <dbReference type="Proteomes" id="UP000217790"/>
    </source>
</evidence>
<feature type="transmembrane region" description="Helical" evidence="1">
    <location>
        <begin position="45"/>
        <end position="71"/>
    </location>
</feature>
<evidence type="ECO:0000256" key="1">
    <source>
        <dbReference type="SAM" id="Phobius"/>
    </source>
</evidence>
<dbReference type="Proteomes" id="UP000217790">
    <property type="component" value="Unassembled WGS sequence"/>
</dbReference>
<sequence length="188" mass="20232">MAASHPPPLHITPLPSVDSPSVSLLDDYDSSKPQTRISYGSRRRISIAVIIPGVLIGIASAGLASALLIWLQSHRIEFHITREELYFHNAIVAIEGTRAPQRLDDGSLESDTTMYGLTMSAVSAVLSDDNNPPVGAAGCSHCTISSRFARLSAGLNVDPCARKGASRIYANRSSVWSTRQVMRIGKSF</sequence>
<dbReference type="OrthoDB" id="3357029at2759"/>
<reference evidence="3" key="1">
    <citation type="journal article" date="2017" name="Nat. Ecol. Evol.">
        <title>Genome expansion and lineage-specific genetic innovations in the forest pathogenic fungi Armillaria.</title>
        <authorList>
            <person name="Sipos G."/>
            <person name="Prasanna A.N."/>
            <person name="Walter M.C."/>
            <person name="O'Connor E."/>
            <person name="Balint B."/>
            <person name="Krizsan K."/>
            <person name="Kiss B."/>
            <person name="Hess J."/>
            <person name="Varga T."/>
            <person name="Slot J."/>
            <person name="Riley R."/>
            <person name="Boka B."/>
            <person name="Rigling D."/>
            <person name="Barry K."/>
            <person name="Lee J."/>
            <person name="Mihaltcheva S."/>
            <person name="LaButti K."/>
            <person name="Lipzen A."/>
            <person name="Waldron R."/>
            <person name="Moloney N.M."/>
            <person name="Sperisen C."/>
            <person name="Kredics L."/>
            <person name="Vagvoelgyi C."/>
            <person name="Patrignani A."/>
            <person name="Fitzpatrick D."/>
            <person name="Nagy I."/>
            <person name="Doyle S."/>
            <person name="Anderson J.B."/>
            <person name="Grigoriev I.V."/>
            <person name="Gueldener U."/>
            <person name="Muensterkoetter M."/>
            <person name="Nagy L.G."/>
        </authorList>
    </citation>
    <scope>NUCLEOTIDE SEQUENCE [LARGE SCALE GENOMIC DNA]</scope>
    <source>
        <strain evidence="3">Ar21-2</strain>
    </source>
</reference>
<proteinExistence type="predicted"/>
<keyword evidence="3" id="KW-1185">Reference proteome</keyword>
<keyword evidence="1" id="KW-0812">Transmembrane</keyword>
<gene>
    <name evidence="2" type="ORF">ARMGADRAFT_464193</name>
</gene>
<dbReference type="InParanoid" id="A0A2H3CZQ6"/>
<keyword evidence="1" id="KW-0472">Membrane</keyword>
<evidence type="ECO:0000313" key="2">
    <source>
        <dbReference type="EMBL" id="PBK87300.1"/>
    </source>
</evidence>